<evidence type="ECO:0000313" key="2">
    <source>
        <dbReference type="Proteomes" id="UP000194280"/>
    </source>
</evidence>
<gene>
    <name evidence="1" type="ORF">BTJ68_00912</name>
</gene>
<organism evidence="1 2">
    <name type="scientific">Hortaea werneckii EXF-2000</name>
    <dbReference type="NCBI Taxonomy" id="1157616"/>
    <lineage>
        <taxon>Eukaryota</taxon>
        <taxon>Fungi</taxon>
        <taxon>Dikarya</taxon>
        <taxon>Ascomycota</taxon>
        <taxon>Pezizomycotina</taxon>
        <taxon>Dothideomycetes</taxon>
        <taxon>Dothideomycetidae</taxon>
        <taxon>Mycosphaerellales</taxon>
        <taxon>Teratosphaeriaceae</taxon>
        <taxon>Hortaea</taxon>
    </lineage>
</organism>
<proteinExistence type="predicted"/>
<dbReference type="PANTHER" id="PTHR15955:SF8">
    <property type="entry name" value="RWD DOMAIN-CONTAINING PROTEIN 2B-RELATED"/>
    <property type="match status" value="1"/>
</dbReference>
<reference evidence="1 2" key="1">
    <citation type="submission" date="2017-01" db="EMBL/GenBank/DDBJ databases">
        <title>The recent genome duplication of the halophilic yeast Hortaea werneckii: insights from long-read sequencing.</title>
        <authorList>
            <person name="Sinha S."/>
            <person name="Flibotte S."/>
            <person name="Neira M."/>
            <person name="Lenassi M."/>
            <person name="Gostincar C."/>
            <person name="Stajich J.E."/>
            <person name="Nislow C.E."/>
        </authorList>
    </citation>
    <scope>NUCLEOTIDE SEQUENCE [LARGE SCALE GENOMIC DNA]</scope>
    <source>
        <strain evidence="1 2">EXF-2000</strain>
    </source>
</reference>
<evidence type="ECO:0008006" key="3">
    <source>
        <dbReference type="Google" id="ProtNLM"/>
    </source>
</evidence>
<dbReference type="InParanoid" id="A0A1Z5TT16"/>
<dbReference type="InterPro" id="IPR017359">
    <property type="entry name" value="Phi-like"/>
</dbReference>
<protein>
    <recommendedName>
        <fullName evidence="3">RWD domain-containing protein</fullName>
    </recommendedName>
</protein>
<dbReference type="STRING" id="1157616.A0A1Z5TT16"/>
<keyword evidence="2" id="KW-1185">Reference proteome</keyword>
<name>A0A1Z5TT16_HORWE</name>
<sequence length="244" mass="27890">MAEHNERLQTEISLLESMYPDQIHYDEKSREVTYRSDDGSFTLRLPDEYLSSALPDVMSARRERSDLREPLKERIRQCETGEEILDSIVFAFHEIAEDVASKQADEHAHGDLVRNEQAHQEAETKATIIVWLHHLLNTNKRKQALSPAPTVSGITKPGYPGVLIYSGPSNAVHEQVNELKQLNWAAFQVRLESEDEWTFAHGTGVREVEAMKDVVAEVGEVRKDVFMEAMQVEMAFQRYLAPEK</sequence>
<dbReference type="PANTHER" id="PTHR15955">
    <property type="entry name" value="RWD DOMAIN CONTAINING PROTEIN 2"/>
    <property type="match status" value="1"/>
</dbReference>
<dbReference type="VEuPathDB" id="FungiDB:BTJ68_00912"/>
<dbReference type="Proteomes" id="UP000194280">
    <property type="component" value="Unassembled WGS sequence"/>
</dbReference>
<dbReference type="AlphaFoldDB" id="A0A1Z5TT16"/>
<comment type="caution">
    <text evidence="1">The sequence shown here is derived from an EMBL/GenBank/DDBJ whole genome shotgun (WGS) entry which is preliminary data.</text>
</comment>
<dbReference type="CDD" id="cd11605">
    <property type="entry name" value="RWD_DRWD_ELF-like"/>
    <property type="match status" value="1"/>
</dbReference>
<dbReference type="EMBL" id="MUNK01000005">
    <property type="protein sequence ID" value="OTA39139.1"/>
    <property type="molecule type" value="Genomic_DNA"/>
</dbReference>
<dbReference type="OrthoDB" id="432412at2759"/>
<evidence type="ECO:0000313" key="1">
    <source>
        <dbReference type="EMBL" id="OTA39139.1"/>
    </source>
</evidence>
<accession>A0A1Z5TT16</accession>